<dbReference type="RefSeq" id="WP_220211289.1">
    <property type="nucleotide sequence ID" value="NZ_BNJK01000003.1"/>
</dbReference>
<dbReference type="Proteomes" id="UP000597444">
    <property type="component" value="Unassembled WGS sequence"/>
</dbReference>
<name>A0A8J3J4S3_9CHLR</name>
<evidence type="ECO:0000313" key="2">
    <source>
        <dbReference type="Proteomes" id="UP000597444"/>
    </source>
</evidence>
<dbReference type="EMBL" id="BNJK01000003">
    <property type="protein sequence ID" value="GHP00702.1"/>
    <property type="molecule type" value="Genomic_DNA"/>
</dbReference>
<proteinExistence type="predicted"/>
<keyword evidence="2" id="KW-1185">Reference proteome</keyword>
<accession>A0A8J3J4S3</accession>
<evidence type="ECO:0000313" key="1">
    <source>
        <dbReference type="EMBL" id="GHP00702.1"/>
    </source>
</evidence>
<gene>
    <name evidence="1" type="ORF">KSF_107490</name>
</gene>
<organism evidence="1 2">
    <name type="scientific">Reticulibacter mediterranei</name>
    <dbReference type="NCBI Taxonomy" id="2778369"/>
    <lineage>
        <taxon>Bacteria</taxon>
        <taxon>Bacillati</taxon>
        <taxon>Chloroflexota</taxon>
        <taxon>Ktedonobacteria</taxon>
        <taxon>Ktedonobacterales</taxon>
        <taxon>Reticulibacteraceae</taxon>
        <taxon>Reticulibacter</taxon>
    </lineage>
</organism>
<protein>
    <submittedName>
        <fullName evidence="1">Uncharacterized protein</fullName>
    </submittedName>
</protein>
<comment type="caution">
    <text evidence="1">The sequence shown here is derived from an EMBL/GenBank/DDBJ whole genome shotgun (WGS) entry which is preliminary data.</text>
</comment>
<dbReference type="AlphaFoldDB" id="A0A8J3J4S3"/>
<sequence>MLQAVAEQLRAAKYLPIIFDFERRADRSYTETVKTLKGLSRFIITNLSGPSVPKATVCHCAPFQDSVRAEEKHQER</sequence>
<reference evidence="1" key="1">
    <citation type="submission" date="2020-10" db="EMBL/GenBank/DDBJ databases">
        <title>Taxonomic study of unclassified bacteria belonging to the class Ktedonobacteria.</title>
        <authorList>
            <person name="Yabe S."/>
            <person name="Wang C.M."/>
            <person name="Zheng Y."/>
            <person name="Sakai Y."/>
            <person name="Cavaletti L."/>
            <person name="Monciardini P."/>
            <person name="Donadio S."/>
        </authorList>
    </citation>
    <scope>NUCLEOTIDE SEQUENCE</scope>
    <source>
        <strain evidence="1">ID150040</strain>
    </source>
</reference>